<dbReference type="GO" id="GO:0004168">
    <property type="term" value="F:dolichol kinase activity"/>
    <property type="evidence" value="ECO:0007669"/>
    <property type="project" value="UniProtKB-EC"/>
</dbReference>
<dbReference type="PANTHER" id="PTHR13205">
    <property type="entry name" value="TRANSMEMBRANE PROTEIN 15-RELATED"/>
    <property type="match status" value="1"/>
</dbReference>
<protein>
    <recommendedName>
        <fullName evidence="3">dolichol kinase</fullName>
        <ecNumber evidence="3">2.7.1.108</ecNumber>
    </recommendedName>
</protein>
<feature type="region of interest" description="Disordered" evidence="10">
    <location>
        <begin position="1"/>
        <end position="93"/>
    </location>
</feature>
<keyword evidence="5 11" id="KW-0812">Transmembrane</keyword>
<feature type="transmembrane region" description="Helical" evidence="11">
    <location>
        <begin position="537"/>
        <end position="556"/>
    </location>
</feature>
<dbReference type="OrthoDB" id="446277at2759"/>
<evidence type="ECO:0000256" key="11">
    <source>
        <dbReference type="SAM" id="Phobius"/>
    </source>
</evidence>
<feature type="transmembrane region" description="Helical" evidence="11">
    <location>
        <begin position="563"/>
        <end position="586"/>
    </location>
</feature>
<dbReference type="PANTHER" id="PTHR13205:SF15">
    <property type="entry name" value="DOLICHOL KINASE"/>
    <property type="match status" value="1"/>
</dbReference>
<keyword evidence="4" id="KW-0808">Transferase</keyword>
<dbReference type="GO" id="GO:0043048">
    <property type="term" value="P:dolichyl monophosphate biosynthetic process"/>
    <property type="evidence" value="ECO:0007669"/>
    <property type="project" value="TreeGrafter"/>
</dbReference>
<feature type="region of interest" description="Disordered" evidence="10">
    <location>
        <begin position="210"/>
        <end position="266"/>
    </location>
</feature>
<evidence type="ECO:0000256" key="9">
    <source>
        <dbReference type="ARBA" id="ARBA00023136"/>
    </source>
</evidence>
<feature type="transmembrane region" description="Helical" evidence="11">
    <location>
        <begin position="802"/>
        <end position="821"/>
    </location>
</feature>
<proteinExistence type="inferred from homology"/>
<organism evidence="12 13">
    <name type="scientific">Perkinsus chesapeaki</name>
    <name type="common">Clam parasite</name>
    <name type="synonym">Perkinsus andrewsi</name>
    <dbReference type="NCBI Taxonomy" id="330153"/>
    <lineage>
        <taxon>Eukaryota</taxon>
        <taxon>Sar</taxon>
        <taxon>Alveolata</taxon>
        <taxon>Perkinsozoa</taxon>
        <taxon>Perkinsea</taxon>
        <taxon>Perkinsida</taxon>
        <taxon>Perkinsidae</taxon>
        <taxon>Perkinsus</taxon>
    </lineage>
</organism>
<evidence type="ECO:0000256" key="10">
    <source>
        <dbReference type="SAM" id="MobiDB-lite"/>
    </source>
</evidence>
<accession>A0A7J6M8G3</accession>
<evidence type="ECO:0000256" key="7">
    <source>
        <dbReference type="ARBA" id="ARBA00022824"/>
    </source>
</evidence>
<keyword evidence="7" id="KW-0256">Endoplasmic reticulum</keyword>
<evidence type="ECO:0000256" key="6">
    <source>
        <dbReference type="ARBA" id="ARBA00022777"/>
    </source>
</evidence>
<gene>
    <name evidence="12" type="ORF">FOL47_003388</name>
</gene>
<keyword evidence="8 11" id="KW-1133">Transmembrane helix</keyword>
<comment type="subcellular location">
    <subcellularLocation>
        <location evidence="1">Endoplasmic reticulum membrane</location>
        <topology evidence="1">Multi-pass membrane protein</topology>
    </subcellularLocation>
</comment>
<dbReference type="EMBL" id="JAAPAO010000203">
    <property type="protein sequence ID" value="KAF4667799.1"/>
    <property type="molecule type" value="Genomic_DNA"/>
</dbReference>
<evidence type="ECO:0000256" key="2">
    <source>
        <dbReference type="ARBA" id="ARBA00010794"/>
    </source>
</evidence>
<dbReference type="InterPro" id="IPR032974">
    <property type="entry name" value="Polypren_kinase"/>
</dbReference>
<feature type="transmembrane region" description="Helical" evidence="11">
    <location>
        <begin position="833"/>
        <end position="855"/>
    </location>
</feature>
<evidence type="ECO:0000256" key="8">
    <source>
        <dbReference type="ARBA" id="ARBA00022989"/>
    </source>
</evidence>
<dbReference type="InterPro" id="IPR036065">
    <property type="entry name" value="BolA-like_sf"/>
</dbReference>
<keyword evidence="9 11" id="KW-0472">Membrane</keyword>
<comment type="similarity">
    <text evidence="2">Belongs to the polyprenol kinase family.</text>
</comment>
<evidence type="ECO:0000256" key="3">
    <source>
        <dbReference type="ARBA" id="ARBA00012132"/>
    </source>
</evidence>
<feature type="compositionally biased region" description="Acidic residues" evidence="10">
    <location>
        <begin position="75"/>
        <end position="85"/>
    </location>
</feature>
<dbReference type="Proteomes" id="UP000591131">
    <property type="component" value="Unassembled WGS sequence"/>
</dbReference>
<dbReference type="AlphaFoldDB" id="A0A7J6M8G3"/>
<feature type="transmembrane region" description="Helical" evidence="11">
    <location>
        <begin position="867"/>
        <end position="887"/>
    </location>
</feature>
<feature type="transmembrane region" description="Helical" evidence="11">
    <location>
        <begin position="899"/>
        <end position="924"/>
    </location>
</feature>
<keyword evidence="6" id="KW-0418">Kinase</keyword>
<evidence type="ECO:0000313" key="13">
    <source>
        <dbReference type="Proteomes" id="UP000591131"/>
    </source>
</evidence>
<comment type="caution">
    <text evidence="12">The sequence shown here is derived from an EMBL/GenBank/DDBJ whole genome shotgun (WGS) entry which is preliminary data.</text>
</comment>
<reference evidence="12 13" key="1">
    <citation type="submission" date="2020-04" db="EMBL/GenBank/DDBJ databases">
        <title>Perkinsus chesapeaki whole genome sequence.</title>
        <authorList>
            <person name="Bogema D.R."/>
        </authorList>
    </citation>
    <scope>NUCLEOTIDE SEQUENCE [LARGE SCALE GENOMIC DNA]</scope>
    <source>
        <strain evidence="12">ATCC PRA-425</strain>
    </source>
</reference>
<name>A0A7J6M8G3_PERCH</name>
<feature type="compositionally biased region" description="Low complexity" evidence="10">
    <location>
        <begin position="223"/>
        <end position="232"/>
    </location>
</feature>
<evidence type="ECO:0000256" key="4">
    <source>
        <dbReference type="ARBA" id="ARBA00022679"/>
    </source>
</evidence>
<feature type="compositionally biased region" description="Low complexity" evidence="10">
    <location>
        <begin position="251"/>
        <end position="260"/>
    </location>
</feature>
<dbReference type="EC" id="2.7.1.108" evidence="3"/>
<evidence type="ECO:0000313" key="12">
    <source>
        <dbReference type="EMBL" id="KAF4667799.1"/>
    </source>
</evidence>
<dbReference type="SUPFAM" id="SSF82657">
    <property type="entry name" value="BolA-like"/>
    <property type="match status" value="1"/>
</dbReference>
<feature type="transmembrane region" description="Helical" evidence="11">
    <location>
        <begin position="627"/>
        <end position="647"/>
    </location>
</feature>
<sequence length="929" mass="102709">MSLFQSRILSRGLHRRQDSTSSSDQTDDWQPAATEAPQTGTVTTILPPPPPPPKAEVREVSGLGLFGGYTSSSSDESDDEESEAEIENKKEPEIEEKKGCVVAGDDRCRNPPVVGRMPKLRFMIAELVKPVLEKNEEMDRRERALAVAPWPIREQVRRLHGLCSVDKTSAQWRQFECRLQDCLEAGKLSMARFGEATADAIAAYTGLEGEQASAQEEEDNDASRSVVSSVESAVEEEFSRAPESPPESSPEESLSQESTSAVVYSRAPQINETALRERSKFANEEVPVDPDEIERELEALAEAHEKETKRKREESFPIDGFKVDKDDLPERPSKWACRPHEDADEEDRRRWIFSKTPRVRLKDPNAAADRSTHGLVGNVTTAMLPIFPRQWRIRYGFWSSSTRCYHKFVRPEAPNQDNLKKIITKELQPIAFEMQNDKNAGNYLYDKHYWGYICSPKFEGKTYKEMKEMLKELLDKCDMGEGRCRFKLEPPSRWEACLLQATIAVIGLVELMVAPVWRNTPAALGLAFAVLVRYDATYTPLCALLVIIGYIVSVALKPKWEKVFVILSLPVAVSSPPVGLFLLALVCGLSQDLLGSRLSRLEAGLLAQLTACAALALSKDPTSSVPMAWAGMLSSTLAIFAVLLMLAKLGITPEGLRSPLWALAACTGFILIRSVYSGVPQRSIASLVAYIEATQHLRTLAWWALAVMVGTWATQLVETVHLFGHGPRATVIVRKLFHLLAVILFQPCLSRDPQFLGFSQLIAFGLFVILEALRVRFVDWKLVGKLSDYLGQYLDCKDPSTGGLILTHISLLLGMAVPVWFELGFATEFSVVRASAGILAVGVGDAMAACVGVTVKGPKMPGAERRTIAGCLGFVVSSVIYGFAVSGGDWSVISERNGMAIYLTAFLECYITSVDNLVLPVYMLSLMAF</sequence>
<feature type="transmembrane region" description="Helical" evidence="11">
    <location>
        <begin position="699"/>
        <end position="717"/>
    </location>
</feature>
<feature type="transmembrane region" description="Helical" evidence="11">
    <location>
        <begin position="755"/>
        <end position="773"/>
    </location>
</feature>
<dbReference type="GO" id="GO:0005789">
    <property type="term" value="C:endoplasmic reticulum membrane"/>
    <property type="evidence" value="ECO:0007669"/>
    <property type="project" value="UniProtKB-SubCell"/>
</dbReference>
<evidence type="ECO:0000256" key="1">
    <source>
        <dbReference type="ARBA" id="ARBA00004477"/>
    </source>
</evidence>
<evidence type="ECO:0000256" key="5">
    <source>
        <dbReference type="ARBA" id="ARBA00022692"/>
    </source>
</evidence>
<keyword evidence="13" id="KW-1185">Reference proteome</keyword>